<dbReference type="EMBL" id="BSUL01000001">
    <property type="protein sequence ID" value="GMA28674.1"/>
    <property type="molecule type" value="Genomic_DNA"/>
</dbReference>
<evidence type="ECO:0000313" key="4">
    <source>
        <dbReference type="EMBL" id="GMA28674.1"/>
    </source>
</evidence>
<dbReference type="Gene3D" id="3.40.50.2000">
    <property type="entry name" value="Glycogen Phosphorylase B"/>
    <property type="match status" value="1"/>
</dbReference>
<organism evidence="4 5">
    <name type="scientific">Arenivirga flava</name>
    <dbReference type="NCBI Taxonomy" id="1930060"/>
    <lineage>
        <taxon>Bacteria</taxon>
        <taxon>Bacillati</taxon>
        <taxon>Actinomycetota</taxon>
        <taxon>Actinomycetes</taxon>
        <taxon>Micrococcales</taxon>
        <taxon>Microbacteriaceae</taxon>
        <taxon>Arenivirga</taxon>
    </lineage>
</organism>
<keyword evidence="1" id="KW-0328">Glycosyltransferase</keyword>
<comment type="caution">
    <text evidence="4">The sequence shown here is derived from an EMBL/GenBank/DDBJ whole genome shotgun (WGS) entry which is preliminary data.</text>
</comment>
<evidence type="ECO:0000313" key="5">
    <source>
        <dbReference type="Proteomes" id="UP001157160"/>
    </source>
</evidence>
<dbReference type="Pfam" id="PF13439">
    <property type="entry name" value="Glyco_transf_4"/>
    <property type="match status" value="1"/>
</dbReference>
<name>A0AA37UEA8_9MICO</name>
<sequence>MHETDSDTVRVASVPERHPYVRAATAHPAVTVLPDPLPDPEQPERWWPPVMLDAEWVRAHADEFDVFHLHFGAESYDAAHLARFTAALAEAGRPLVYTVHDLENPQLDGQQAHAEALDVLVPAAAELVTLTGSAAEEIERRWGRSARVLPHPTMLQHERQPELEPIRFRVVGVHLRDLRPNILGAPLIAALAEAADLLLGAGPLRFEISMHERVRDEPQAEEIARIVAAAPRLELLRRPRLGDEALEREIAGFDAALLPYRHGTHSGWLELCHDLGVPVVGPRAGHFAGQHPSSYTAADLLDASSLAEALAAALARPESPALGDARAVAVRERRAERAVEAERVRDAHAALYAAVAR</sequence>
<keyword evidence="5" id="KW-1185">Reference proteome</keyword>
<gene>
    <name evidence="4" type="ORF">GCM10025874_19270</name>
</gene>
<dbReference type="GO" id="GO:0016757">
    <property type="term" value="F:glycosyltransferase activity"/>
    <property type="evidence" value="ECO:0007669"/>
    <property type="project" value="UniProtKB-KW"/>
</dbReference>
<evidence type="ECO:0000256" key="2">
    <source>
        <dbReference type="ARBA" id="ARBA00022679"/>
    </source>
</evidence>
<evidence type="ECO:0000256" key="1">
    <source>
        <dbReference type="ARBA" id="ARBA00022676"/>
    </source>
</evidence>
<evidence type="ECO:0000259" key="3">
    <source>
        <dbReference type="Pfam" id="PF13439"/>
    </source>
</evidence>
<accession>A0AA37UEA8</accession>
<protein>
    <recommendedName>
        <fullName evidence="3">Glycosyltransferase subfamily 4-like N-terminal domain-containing protein</fullName>
    </recommendedName>
</protein>
<proteinExistence type="predicted"/>
<dbReference type="AlphaFoldDB" id="A0AA37UEA8"/>
<feature type="domain" description="Glycosyltransferase subfamily 4-like N-terminal" evidence="3">
    <location>
        <begin position="30"/>
        <end position="151"/>
    </location>
</feature>
<dbReference type="RefSeq" id="WP_284232056.1">
    <property type="nucleotide sequence ID" value="NZ_BSUL01000001.1"/>
</dbReference>
<dbReference type="InterPro" id="IPR028098">
    <property type="entry name" value="Glyco_trans_4-like_N"/>
</dbReference>
<dbReference type="SUPFAM" id="SSF53756">
    <property type="entry name" value="UDP-Glycosyltransferase/glycogen phosphorylase"/>
    <property type="match status" value="1"/>
</dbReference>
<dbReference type="Proteomes" id="UP001157160">
    <property type="component" value="Unassembled WGS sequence"/>
</dbReference>
<reference evidence="4 5" key="1">
    <citation type="journal article" date="2014" name="Int. J. Syst. Evol. Microbiol.">
        <title>Complete genome sequence of Corynebacterium casei LMG S-19264T (=DSM 44701T), isolated from a smear-ripened cheese.</title>
        <authorList>
            <consortium name="US DOE Joint Genome Institute (JGI-PGF)"/>
            <person name="Walter F."/>
            <person name="Albersmeier A."/>
            <person name="Kalinowski J."/>
            <person name="Ruckert C."/>
        </authorList>
    </citation>
    <scope>NUCLEOTIDE SEQUENCE [LARGE SCALE GENOMIC DNA]</scope>
    <source>
        <strain evidence="4 5">NBRC 112289</strain>
    </source>
</reference>
<keyword evidence="2" id="KW-0808">Transferase</keyword>